<dbReference type="RefSeq" id="WP_348576933.1">
    <property type="nucleotide sequence ID" value="NZ_JBDYKN010000008.1"/>
</dbReference>
<protein>
    <submittedName>
        <fullName evidence="1">Uncharacterized protein</fullName>
    </submittedName>
</protein>
<proteinExistence type="predicted"/>
<name>A0ABV0KZZ5_9GAMM</name>
<dbReference type="Proteomes" id="UP001471651">
    <property type="component" value="Unassembled WGS sequence"/>
</dbReference>
<gene>
    <name evidence="1" type="ORF">ABKW32_09860</name>
</gene>
<accession>A0ABV0KZZ5</accession>
<sequence length="244" mass="28648">MCTQTIHNQYKELLESLADLNQMKQIVNQAFQREFEALEQYNHLDESNGIINREAFGFDNPFTGKLEKYAFRNTTLEDMKRLTYWHKNSQYCWLLMSAYEKFEDFLKPAYKELIGEDPSDLKKMLARLSDTFPCIKDAESKNDFNINLRIAILLVEKMRHAITHNQGIILDLPQFIKKVINASGIGNNKEEHEEFISQFIFKNKVCILERPVTGTSRLSRTHDIYRILVGYLISYAYLVKNETN</sequence>
<evidence type="ECO:0000313" key="1">
    <source>
        <dbReference type="EMBL" id="MEP7729749.1"/>
    </source>
</evidence>
<organism evidence="1 2">
    <name type="scientific">Marinomonas primoryensis</name>
    <dbReference type="NCBI Taxonomy" id="178399"/>
    <lineage>
        <taxon>Bacteria</taxon>
        <taxon>Pseudomonadati</taxon>
        <taxon>Pseudomonadota</taxon>
        <taxon>Gammaproteobacteria</taxon>
        <taxon>Oceanospirillales</taxon>
        <taxon>Oceanospirillaceae</taxon>
        <taxon>Marinomonas</taxon>
    </lineage>
</organism>
<keyword evidence="2" id="KW-1185">Reference proteome</keyword>
<comment type="caution">
    <text evidence="1">The sequence shown here is derived from an EMBL/GenBank/DDBJ whole genome shotgun (WGS) entry which is preliminary data.</text>
</comment>
<dbReference type="EMBL" id="JBDYKN010000008">
    <property type="protein sequence ID" value="MEP7729749.1"/>
    <property type="molecule type" value="Genomic_DNA"/>
</dbReference>
<evidence type="ECO:0000313" key="2">
    <source>
        <dbReference type="Proteomes" id="UP001471651"/>
    </source>
</evidence>
<reference evidence="1 2" key="1">
    <citation type="submission" date="2024-05" db="EMBL/GenBank/DDBJ databases">
        <authorList>
            <person name="Busch G.E."/>
            <person name="Sharma I."/>
        </authorList>
    </citation>
    <scope>NUCLEOTIDE SEQUENCE [LARGE SCALE GENOMIC DNA]</scope>
    <source>
        <strain evidence="1 2">23GB23</strain>
    </source>
</reference>